<feature type="coiled-coil region" evidence="1">
    <location>
        <begin position="117"/>
        <end position="144"/>
    </location>
</feature>
<dbReference type="Proteomes" id="UP000095287">
    <property type="component" value="Unplaced"/>
</dbReference>
<dbReference type="WBParaSite" id="L893_g29687.t1">
    <property type="protein sequence ID" value="L893_g29687.t1"/>
    <property type="gene ID" value="L893_g29687"/>
</dbReference>
<dbReference type="AlphaFoldDB" id="A0A1I7ZUJ0"/>
<proteinExistence type="predicted"/>
<reference evidence="4" key="1">
    <citation type="submission" date="2016-11" db="UniProtKB">
        <authorList>
            <consortium name="WormBaseParasite"/>
        </authorList>
    </citation>
    <scope>IDENTIFICATION</scope>
</reference>
<protein>
    <submittedName>
        <fullName evidence="4">TPX2 domain-containing protein</fullName>
    </submittedName>
</protein>
<evidence type="ECO:0000313" key="3">
    <source>
        <dbReference type="Proteomes" id="UP000095287"/>
    </source>
</evidence>
<evidence type="ECO:0000256" key="1">
    <source>
        <dbReference type="SAM" id="Coils"/>
    </source>
</evidence>
<sequence length="149" mass="17023">MVVRPLETSSSSSDSTDDDSIVFDPPLVPQLLKAKRESWKSSMKFRKDSTITMFSKIFGGGKNQAPAPTTQESIQQLREAEEMLYRRKVFVPACHVAPPPQPLRFYPKITIEMAVMAARQQRTLKSLKKRAERCEREIAHMRDGSRQVQ</sequence>
<evidence type="ECO:0000313" key="4">
    <source>
        <dbReference type="WBParaSite" id="L893_g29687.t1"/>
    </source>
</evidence>
<keyword evidence="1" id="KW-0175">Coiled coil</keyword>
<accession>A0A1I7ZUJ0</accession>
<feature type="region of interest" description="Disordered" evidence="2">
    <location>
        <begin position="1"/>
        <end position="22"/>
    </location>
</feature>
<keyword evidence="3" id="KW-1185">Reference proteome</keyword>
<name>A0A1I7ZUJ0_9BILA</name>
<evidence type="ECO:0000256" key="2">
    <source>
        <dbReference type="SAM" id="MobiDB-lite"/>
    </source>
</evidence>
<organism evidence="3 4">
    <name type="scientific">Steinernema glaseri</name>
    <dbReference type="NCBI Taxonomy" id="37863"/>
    <lineage>
        <taxon>Eukaryota</taxon>
        <taxon>Metazoa</taxon>
        <taxon>Ecdysozoa</taxon>
        <taxon>Nematoda</taxon>
        <taxon>Chromadorea</taxon>
        <taxon>Rhabditida</taxon>
        <taxon>Tylenchina</taxon>
        <taxon>Panagrolaimomorpha</taxon>
        <taxon>Strongyloidoidea</taxon>
        <taxon>Steinernematidae</taxon>
        <taxon>Steinernema</taxon>
    </lineage>
</organism>